<dbReference type="Pfam" id="PF01266">
    <property type="entry name" value="DAO"/>
    <property type="match status" value="1"/>
</dbReference>
<evidence type="ECO:0000313" key="5">
    <source>
        <dbReference type="Proteomes" id="UP000694853"/>
    </source>
</evidence>
<dbReference type="PANTHER" id="PTHR13847:SF287">
    <property type="entry name" value="FAD-DEPENDENT OXIDOREDUCTASE DOMAIN-CONTAINING PROTEIN 1"/>
    <property type="match status" value="1"/>
</dbReference>
<dbReference type="InterPro" id="IPR036188">
    <property type="entry name" value="FAD/NAD-bd_sf"/>
</dbReference>
<dbReference type="PANTHER" id="PTHR13847">
    <property type="entry name" value="SARCOSINE DEHYDROGENASE-RELATED"/>
    <property type="match status" value="1"/>
</dbReference>
<reference evidence="5" key="1">
    <citation type="journal article" date="2019" name="Toxins">
        <title>Detection of Abrin-Like and Prepropulchellin-Like Toxin Genes and Transcripts Using Whole Genome Sequencing and Full-Length Transcript Sequencing of Abrus precatorius.</title>
        <authorList>
            <person name="Hovde B.T."/>
            <person name="Daligault H.E."/>
            <person name="Hanschen E.R."/>
            <person name="Kunde Y.A."/>
            <person name="Johnson M.B."/>
            <person name="Starkenburg S.R."/>
            <person name="Johnson S.L."/>
        </authorList>
    </citation>
    <scope>NUCLEOTIDE SEQUENCE [LARGE SCALE GENOMIC DNA]</scope>
</reference>
<keyword evidence="5" id="KW-1185">Reference proteome</keyword>
<reference evidence="6" key="2">
    <citation type="submission" date="2025-08" db="UniProtKB">
        <authorList>
            <consortium name="RefSeq"/>
        </authorList>
    </citation>
    <scope>IDENTIFICATION</scope>
    <source>
        <tissue evidence="6">Young leaves</tissue>
    </source>
</reference>
<sequence length="480" mass="52274">MTMTMTMMASQSSLFLNPNPTLHRHNTTLSFIHPSALSSHSTSFPSLLYFKHKTGSTSVSSSSSCEAFDIVIVGAGIIGLTIARHFLMASDLSVAIVDKAVPCSGATGAGQGYLWMANKTPGSATWDLSWRSHQLWKMLAQSLEEQGLNPMVELGWKKSGSLLIGRTHAESDVLKGRVKQLSKAGLKAKYLCSSDLFKEEPDLLVDENTAAAILPDDCQLDAHCTVAYIEKVNRNFASQGRYAEFYNDPVNCFIRSDSKGDVRAVQTSKNTLYSKKAVIVAAGCWTGSLMQELFQNWEMKLHVPVRPRKGHLLVLQNFNLLQLNHGLMEAGYLNHPTISGLKSSDHERNLSVSMVANVDAAGNLLIGSSREFVGFNTDLDESVVSYIWKHVGEFFPKLKTLPLSDLSASRKVRIGLRPYMPDGKPVIGPVPGLSNVYLAAGHEGSGLSMALGTAEMVVDMVLGYPVKVDSAPFAVHQVLD</sequence>
<dbReference type="Gene3D" id="3.50.50.60">
    <property type="entry name" value="FAD/NAD(P)-binding domain"/>
    <property type="match status" value="1"/>
</dbReference>
<comment type="function">
    <text evidence="3">Required for the assembly of the mitochondrial membrane respiratory chain NADH dehydrogenase (Complex I). Involved in mid-late stages of complex I assembly.</text>
</comment>
<evidence type="ECO:0000313" key="6">
    <source>
        <dbReference type="RefSeq" id="XP_027336105.1"/>
    </source>
</evidence>
<evidence type="ECO:0000256" key="2">
    <source>
        <dbReference type="ARBA" id="ARBA00039785"/>
    </source>
</evidence>
<evidence type="ECO:0000259" key="4">
    <source>
        <dbReference type="Pfam" id="PF01266"/>
    </source>
</evidence>
<dbReference type="AlphaFoldDB" id="A0A8B8JXD2"/>
<dbReference type="Proteomes" id="UP000694853">
    <property type="component" value="Unplaced"/>
</dbReference>
<dbReference type="RefSeq" id="XP_027336105.1">
    <property type="nucleotide sequence ID" value="XM_027480304.1"/>
</dbReference>
<proteinExistence type="predicted"/>
<name>A0A8B8JXD2_ABRPR</name>
<keyword evidence="1" id="KW-0560">Oxidoreductase</keyword>
<feature type="domain" description="FAD dependent oxidoreductase" evidence="4">
    <location>
        <begin position="69"/>
        <end position="460"/>
    </location>
</feature>
<dbReference type="InterPro" id="IPR006076">
    <property type="entry name" value="FAD-dep_OxRdtase"/>
</dbReference>
<protein>
    <recommendedName>
        <fullName evidence="2">FAD-dependent oxidoreductase domain-containing protein 1</fullName>
    </recommendedName>
</protein>
<dbReference type="GO" id="GO:0005737">
    <property type="term" value="C:cytoplasm"/>
    <property type="evidence" value="ECO:0007669"/>
    <property type="project" value="TreeGrafter"/>
</dbReference>
<organism evidence="5 6">
    <name type="scientific">Abrus precatorius</name>
    <name type="common">Indian licorice</name>
    <name type="synonym">Glycine abrus</name>
    <dbReference type="NCBI Taxonomy" id="3816"/>
    <lineage>
        <taxon>Eukaryota</taxon>
        <taxon>Viridiplantae</taxon>
        <taxon>Streptophyta</taxon>
        <taxon>Embryophyta</taxon>
        <taxon>Tracheophyta</taxon>
        <taxon>Spermatophyta</taxon>
        <taxon>Magnoliopsida</taxon>
        <taxon>eudicotyledons</taxon>
        <taxon>Gunneridae</taxon>
        <taxon>Pentapetalae</taxon>
        <taxon>rosids</taxon>
        <taxon>fabids</taxon>
        <taxon>Fabales</taxon>
        <taxon>Fabaceae</taxon>
        <taxon>Papilionoideae</taxon>
        <taxon>50 kb inversion clade</taxon>
        <taxon>NPAAA clade</taxon>
        <taxon>indigoferoid/millettioid clade</taxon>
        <taxon>Abreae</taxon>
        <taxon>Abrus</taxon>
    </lineage>
</organism>
<accession>A0A8B8JXD2</accession>
<dbReference type="KEGG" id="aprc:113850008"/>
<gene>
    <name evidence="6" type="primary">LOC113850008</name>
</gene>
<dbReference type="Gene3D" id="3.30.9.10">
    <property type="entry name" value="D-Amino Acid Oxidase, subunit A, domain 2"/>
    <property type="match status" value="1"/>
</dbReference>
<dbReference type="GO" id="GO:0016491">
    <property type="term" value="F:oxidoreductase activity"/>
    <property type="evidence" value="ECO:0007669"/>
    <property type="project" value="UniProtKB-KW"/>
</dbReference>
<dbReference type="OrthoDB" id="498204at2759"/>
<evidence type="ECO:0000256" key="1">
    <source>
        <dbReference type="ARBA" id="ARBA00023002"/>
    </source>
</evidence>
<dbReference type="GeneID" id="113850008"/>
<evidence type="ECO:0000256" key="3">
    <source>
        <dbReference type="ARBA" id="ARBA00046185"/>
    </source>
</evidence>
<dbReference type="SUPFAM" id="SSF51905">
    <property type="entry name" value="FAD/NAD(P)-binding domain"/>
    <property type="match status" value="1"/>
</dbReference>